<accession>A0A0E9XSD7</accession>
<dbReference type="AlphaFoldDB" id="A0A0E9XSD7"/>
<reference evidence="1" key="2">
    <citation type="journal article" date="2015" name="Fish Shellfish Immunol.">
        <title>Early steps in the European eel (Anguilla anguilla)-Vibrio vulnificus interaction in the gills: Role of the RtxA13 toxin.</title>
        <authorList>
            <person name="Callol A."/>
            <person name="Pajuelo D."/>
            <person name="Ebbesson L."/>
            <person name="Teles M."/>
            <person name="MacKenzie S."/>
            <person name="Amaro C."/>
        </authorList>
    </citation>
    <scope>NUCLEOTIDE SEQUENCE</scope>
</reference>
<reference evidence="1" key="1">
    <citation type="submission" date="2014-11" db="EMBL/GenBank/DDBJ databases">
        <authorList>
            <person name="Amaro Gonzalez C."/>
        </authorList>
    </citation>
    <scope>NUCLEOTIDE SEQUENCE</scope>
</reference>
<protein>
    <submittedName>
        <fullName evidence="1">Uncharacterized protein</fullName>
    </submittedName>
</protein>
<sequence length="73" mass="8602">MVRVAILLLLHVFGKNRHSNRLTEMEVMIHVNKKVSVYPLPKERQLFNVCCFYLGQYDDGRQVVFCLQCSYPL</sequence>
<name>A0A0E9XSD7_ANGAN</name>
<dbReference type="EMBL" id="GBXM01003256">
    <property type="protein sequence ID" value="JAI05322.1"/>
    <property type="molecule type" value="Transcribed_RNA"/>
</dbReference>
<organism evidence="1">
    <name type="scientific">Anguilla anguilla</name>
    <name type="common">European freshwater eel</name>
    <name type="synonym">Muraena anguilla</name>
    <dbReference type="NCBI Taxonomy" id="7936"/>
    <lineage>
        <taxon>Eukaryota</taxon>
        <taxon>Metazoa</taxon>
        <taxon>Chordata</taxon>
        <taxon>Craniata</taxon>
        <taxon>Vertebrata</taxon>
        <taxon>Euteleostomi</taxon>
        <taxon>Actinopterygii</taxon>
        <taxon>Neopterygii</taxon>
        <taxon>Teleostei</taxon>
        <taxon>Anguilliformes</taxon>
        <taxon>Anguillidae</taxon>
        <taxon>Anguilla</taxon>
    </lineage>
</organism>
<proteinExistence type="predicted"/>
<evidence type="ECO:0000313" key="1">
    <source>
        <dbReference type="EMBL" id="JAI05322.1"/>
    </source>
</evidence>